<dbReference type="HAMAP" id="MF_00391">
    <property type="entry name" value="Ribosomal_bL34"/>
    <property type="match status" value="1"/>
</dbReference>
<dbReference type="AlphaFoldDB" id="A0A173XEH2"/>
<dbReference type="Proteomes" id="UP000095546">
    <property type="component" value="Unassembled WGS sequence"/>
</dbReference>
<sequence>MKQTFQPNNHWRKKTHGFRERMKTKGGRLVLKRRRQRGRKKLSA</sequence>
<dbReference type="Gene3D" id="1.10.287.3980">
    <property type="match status" value="1"/>
</dbReference>
<dbReference type="FunFam" id="1.10.287.3980:FF:000001">
    <property type="entry name" value="Mitochondrial ribosomal protein L34"/>
    <property type="match status" value="1"/>
</dbReference>
<dbReference type="InterPro" id="IPR000271">
    <property type="entry name" value="Ribosomal_bL34"/>
</dbReference>
<dbReference type="GO" id="GO:1990904">
    <property type="term" value="C:ribonucleoprotein complex"/>
    <property type="evidence" value="ECO:0007669"/>
    <property type="project" value="UniProtKB-KW"/>
</dbReference>
<evidence type="ECO:0000256" key="6">
    <source>
        <dbReference type="SAM" id="MobiDB-lite"/>
    </source>
</evidence>
<feature type="region of interest" description="Disordered" evidence="6">
    <location>
        <begin position="1"/>
        <end position="44"/>
    </location>
</feature>
<feature type="compositionally biased region" description="Basic residues" evidence="6">
    <location>
        <begin position="24"/>
        <end position="44"/>
    </location>
</feature>
<name>A0A173XEH2_9FIRM</name>
<evidence type="ECO:0000313" key="8">
    <source>
        <dbReference type="Proteomes" id="UP000095546"/>
    </source>
</evidence>
<dbReference type="GO" id="GO:0005840">
    <property type="term" value="C:ribosome"/>
    <property type="evidence" value="ECO:0007669"/>
    <property type="project" value="UniProtKB-KW"/>
</dbReference>
<evidence type="ECO:0000256" key="4">
    <source>
        <dbReference type="ARBA" id="ARBA00035177"/>
    </source>
</evidence>
<evidence type="ECO:0000256" key="3">
    <source>
        <dbReference type="ARBA" id="ARBA00023274"/>
    </source>
</evidence>
<comment type="similarity">
    <text evidence="1 5">Belongs to the bacterial ribosomal protein bL34 family.</text>
</comment>
<dbReference type="GO" id="GO:0006412">
    <property type="term" value="P:translation"/>
    <property type="evidence" value="ECO:0007669"/>
    <property type="project" value="UniProtKB-UniRule"/>
</dbReference>
<reference evidence="7 8" key="1">
    <citation type="submission" date="2015-09" db="EMBL/GenBank/DDBJ databases">
        <authorList>
            <consortium name="Pathogen Informatics"/>
        </authorList>
    </citation>
    <scope>NUCLEOTIDE SEQUENCE [LARGE SCALE GENOMIC DNA]</scope>
    <source>
        <strain evidence="7 8">2789STDY5608828</strain>
    </source>
</reference>
<protein>
    <recommendedName>
        <fullName evidence="4 5">Large ribosomal subunit protein bL34</fullName>
    </recommendedName>
</protein>
<dbReference type="GeneID" id="93482319"/>
<evidence type="ECO:0000256" key="1">
    <source>
        <dbReference type="ARBA" id="ARBA00010111"/>
    </source>
</evidence>
<evidence type="ECO:0000256" key="2">
    <source>
        <dbReference type="ARBA" id="ARBA00022980"/>
    </source>
</evidence>
<dbReference type="PANTHER" id="PTHR14503">
    <property type="entry name" value="MITOCHONDRIAL RIBOSOMAL PROTEIN 34 FAMILY MEMBER"/>
    <property type="match status" value="1"/>
</dbReference>
<gene>
    <name evidence="5 7" type="primary">rpmH</name>
    <name evidence="7" type="ORF">ERS852385_00571</name>
</gene>
<dbReference type="NCBIfam" id="TIGR01030">
    <property type="entry name" value="rpmH_bact"/>
    <property type="match status" value="1"/>
</dbReference>
<organism evidence="7 8">
    <name type="scientific">Mitsuokella jalaludinii</name>
    <dbReference type="NCBI Taxonomy" id="187979"/>
    <lineage>
        <taxon>Bacteria</taxon>
        <taxon>Bacillati</taxon>
        <taxon>Bacillota</taxon>
        <taxon>Negativicutes</taxon>
        <taxon>Selenomonadales</taxon>
        <taxon>Selenomonadaceae</taxon>
        <taxon>Mitsuokella</taxon>
    </lineage>
</organism>
<evidence type="ECO:0000313" key="7">
    <source>
        <dbReference type="EMBL" id="CUN49297.1"/>
    </source>
</evidence>
<keyword evidence="3 5" id="KW-0687">Ribonucleoprotein</keyword>
<accession>A0A173XEH2</accession>
<evidence type="ECO:0000256" key="5">
    <source>
        <dbReference type="HAMAP-Rule" id="MF_00391"/>
    </source>
</evidence>
<dbReference type="PANTHER" id="PTHR14503:SF4">
    <property type="entry name" value="LARGE RIBOSOMAL SUBUNIT PROTEIN BL34M"/>
    <property type="match status" value="1"/>
</dbReference>
<proteinExistence type="inferred from homology"/>
<dbReference type="STRING" id="187979.ERS852385_00571"/>
<dbReference type="EMBL" id="CYYU01000002">
    <property type="protein sequence ID" value="CUN49297.1"/>
    <property type="molecule type" value="Genomic_DNA"/>
</dbReference>
<keyword evidence="8" id="KW-1185">Reference proteome</keyword>
<dbReference type="Pfam" id="PF00468">
    <property type="entry name" value="Ribosomal_L34"/>
    <property type="match status" value="1"/>
</dbReference>
<keyword evidence="2 5" id="KW-0689">Ribosomal protein</keyword>
<dbReference type="GO" id="GO:0003735">
    <property type="term" value="F:structural constituent of ribosome"/>
    <property type="evidence" value="ECO:0007669"/>
    <property type="project" value="InterPro"/>
</dbReference>
<dbReference type="RefSeq" id="WP_005842699.1">
    <property type="nucleotide sequence ID" value="NZ_CABIWZ010000002.1"/>
</dbReference>